<name>A0A433Q9A2_9FUNG</name>
<reference evidence="2 3" key="1">
    <citation type="journal article" date="2018" name="New Phytol.">
        <title>Phylogenomics of Endogonaceae and evolution of mycorrhizas within Mucoromycota.</title>
        <authorList>
            <person name="Chang Y."/>
            <person name="Desiro A."/>
            <person name="Na H."/>
            <person name="Sandor L."/>
            <person name="Lipzen A."/>
            <person name="Clum A."/>
            <person name="Barry K."/>
            <person name="Grigoriev I.V."/>
            <person name="Martin F.M."/>
            <person name="Stajich J.E."/>
            <person name="Smith M.E."/>
            <person name="Bonito G."/>
            <person name="Spatafora J.W."/>
        </authorList>
    </citation>
    <scope>NUCLEOTIDE SEQUENCE [LARGE SCALE GENOMIC DNA]</scope>
    <source>
        <strain evidence="2 3">AD002</strain>
    </source>
</reference>
<accession>A0A433Q9A2</accession>
<keyword evidence="3" id="KW-1185">Reference proteome</keyword>
<evidence type="ECO:0000256" key="1">
    <source>
        <dbReference type="SAM" id="MobiDB-lite"/>
    </source>
</evidence>
<sequence length="174" mass="18309">MTTPPRETLALLMLPADLASPLRLPQQLQHQCQHQRPHPSRESVPPFGKLDASTATMMATPSTSAPAASAPTITILFGDPTPTATLTAQSSQTNATLVTALPFSGGNSTSSLEPLAISTSIPMFTFAPVPVSGTMTATPSSSRNFSVLNLSLWYPGDERTIGTNGEGYFVIPVR</sequence>
<evidence type="ECO:0000313" key="3">
    <source>
        <dbReference type="Proteomes" id="UP000274822"/>
    </source>
</evidence>
<comment type="caution">
    <text evidence="2">The sequence shown here is derived from an EMBL/GenBank/DDBJ whole genome shotgun (WGS) entry which is preliminary data.</text>
</comment>
<dbReference type="EMBL" id="RBNJ01010628">
    <property type="protein sequence ID" value="RUS26363.1"/>
    <property type="molecule type" value="Genomic_DNA"/>
</dbReference>
<feature type="region of interest" description="Disordered" evidence="1">
    <location>
        <begin position="26"/>
        <end position="49"/>
    </location>
</feature>
<dbReference type="Proteomes" id="UP000274822">
    <property type="component" value="Unassembled WGS sequence"/>
</dbReference>
<gene>
    <name evidence="2" type="ORF">BC938DRAFT_470868</name>
</gene>
<dbReference type="AlphaFoldDB" id="A0A433Q9A2"/>
<protein>
    <submittedName>
        <fullName evidence="2">Uncharacterized protein</fullName>
    </submittedName>
</protein>
<proteinExistence type="predicted"/>
<evidence type="ECO:0000313" key="2">
    <source>
        <dbReference type="EMBL" id="RUS26363.1"/>
    </source>
</evidence>
<organism evidence="2 3">
    <name type="scientific">Jimgerdemannia flammicorona</name>
    <dbReference type="NCBI Taxonomy" id="994334"/>
    <lineage>
        <taxon>Eukaryota</taxon>
        <taxon>Fungi</taxon>
        <taxon>Fungi incertae sedis</taxon>
        <taxon>Mucoromycota</taxon>
        <taxon>Mucoromycotina</taxon>
        <taxon>Endogonomycetes</taxon>
        <taxon>Endogonales</taxon>
        <taxon>Endogonaceae</taxon>
        <taxon>Jimgerdemannia</taxon>
    </lineage>
</organism>